<proteinExistence type="predicted"/>
<name>A0A0K1PYM0_9BACT</name>
<gene>
    <name evidence="2" type="ORF">AKJ09_05292</name>
</gene>
<dbReference type="OrthoDB" id="5514691at2"/>
<feature type="transmembrane region" description="Helical" evidence="1">
    <location>
        <begin position="88"/>
        <end position="108"/>
    </location>
</feature>
<reference evidence="2 3" key="1">
    <citation type="submission" date="2015-08" db="EMBL/GenBank/DDBJ databases">
        <authorList>
            <person name="Babu N.S."/>
            <person name="Beckwith C.J."/>
            <person name="Beseler K.G."/>
            <person name="Brison A."/>
            <person name="Carone J.V."/>
            <person name="Caskin T.P."/>
            <person name="Diamond M."/>
            <person name="Durham M.E."/>
            <person name="Foxe J.M."/>
            <person name="Go M."/>
            <person name="Henderson B.A."/>
            <person name="Jones I.B."/>
            <person name="McGettigan J.A."/>
            <person name="Micheletti S.J."/>
            <person name="Nasrallah M.E."/>
            <person name="Ortiz D."/>
            <person name="Piller C.R."/>
            <person name="Privatt S.R."/>
            <person name="Schneider S.L."/>
            <person name="Sharp S."/>
            <person name="Smith T.C."/>
            <person name="Stanton J.D."/>
            <person name="Ullery H.E."/>
            <person name="Wilson R.J."/>
            <person name="Serrano M.G."/>
            <person name="Buck G."/>
            <person name="Lee V."/>
            <person name="Wang Y."/>
            <person name="Carvalho R."/>
            <person name="Voegtly L."/>
            <person name="Shi R."/>
            <person name="Duckworth R."/>
            <person name="Johnson A."/>
            <person name="Loviza R."/>
            <person name="Walstead R."/>
            <person name="Shah Z."/>
            <person name="Kiflezghi M."/>
            <person name="Wade K."/>
            <person name="Ball S.L."/>
            <person name="Bradley K.W."/>
            <person name="Asai D.J."/>
            <person name="Bowman C.A."/>
            <person name="Russell D.A."/>
            <person name="Pope W.H."/>
            <person name="Jacobs-Sera D."/>
            <person name="Hendrix R.W."/>
            <person name="Hatfull G.F."/>
        </authorList>
    </citation>
    <scope>NUCLEOTIDE SEQUENCE [LARGE SCALE GENOMIC DNA]</scope>
    <source>
        <strain evidence="2 3">DSM 27648</strain>
    </source>
</reference>
<dbReference type="PATRIC" id="fig|1391654.3.peg.5364"/>
<dbReference type="EMBL" id="CP012333">
    <property type="protein sequence ID" value="AKU98628.1"/>
    <property type="molecule type" value="Genomic_DNA"/>
</dbReference>
<feature type="transmembrane region" description="Helical" evidence="1">
    <location>
        <begin position="114"/>
        <end position="133"/>
    </location>
</feature>
<keyword evidence="1" id="KW-1133">Transmembrane helix</keyword>
<evidence type="ECO:0000256" key="1">
    <source>
        <dbReference type="SAM" id="Phobius"/>
    </source>
</evidence>
<feature type="transmembrane region" description="Helical" evidence="1">
    <location>
        <begin position="145"/>
        <end position="164"/>
    </location>
</feature>
<evidence type="ECO:0000313" key="3">
    <source>
        <dbReference type="Proteomes" id="UP000064967"/>
    </source>
</evidence>
<protein>
    <recommendedName>
        <fullName evidence="4">Zinc-ribbon domain-containing protein</fullName>
    </recommendedName>
</protein>
<keyword evidence="1" id="KW-0472">Membrane</keyword>
<keyword evidence="1" id="KW-0812">Transmembrane</keyword>
<evidence type="ECO:0008006" key="4">
    <source>
        <dbReference type="Google" id="ProtNLM"/>
    </source>
</evidence>
<dbReference type="AlphaFoldDB" id="A0A0K1PYM0"/>
<keyword evidence="3" id="KW-1185">Reference proteome</keyword>
<dbReference type="STRING" id="1391654.AKJ09_05292"/>
<evidence type="ECO:0000313" key="2">
    <source>
        <dbReference type="EMBL" id="AKU98628.1"/>
    </source>
</evidence>
<dbReference type="KEGG" id="llu:AKJ09_05292"/>
<dbReference type="Proteomes" id="UP000064967">
    <property type="component" value="Chromosome"/>
</dbReference>
<organism evidence="2 3">
    <name type="scientific">Labilithrix luteola</name>
    <dbReference type="NCBI Taxonomy" id="1391654"/>
    <lineage>
        <taxon>Bacteria</taxon>
        <taxon>Pseudomonadati</taxon>
        <taxon>Myxococcota</taxon>
        <taxon>Polyangia</taxon>
        <taxon>Polyangiales</taxon>
        <taxon>Labilitrichaceae</taxon>
        <taxon>Labilithrix</taxon>
    </lineage>
</organism>
<dbReference type="RefSeq" id="WP_146649561.1">
    <property type="nucleotide sequence ID" value="NZ_CP012333.1"/>
</dbReference>
<accession>A0A0K1PYM0</accession>
<feature type="transmembrane region" description="Helical" evidence="1">
    <location>
        <begin position="55"/>
        <end position="76"/>
    </location>
</feature>
<sequence>MASGKLVTCTSCGSKNPPGSARCGSCGAKIEALTKGARSREEELERRYQQEGVSVQWLFIAIAVQGVLTAALVFGLPRIVTLLDFEGGNGMIVCVPVWFLGGLLVGMISPGRTFIEPMVASFVVAIPTTFLLIQSQTVRTMPTFLYVVMSAIGIMFTLIGAYIGERIQLGPPAKTAE</sequence>